<dbReference type="AlphaFoldDB" id="A0A2S0N4Z4"/>
<dbReference type="OrthoDB" id="9177965at2"/>
<gene>
    <name evidence="3" type="ORF">C6571_02140</name>
</gene>
<dbReference type="Proteomes" id="UP000239326">
    <property type="component" value="Chromosome"/>
</dbReference>
<dbReference type="GO" id="GO:0055085">
    <property type="term" value="P:transmembrane transport"/>
    <property type="evidence" value="ECO:0007669"/>
    <property type="project" value="InterPro"/>
</dbReference>
<proteinExistence type="predicted"/>
<protein>
    <submittedName>
        <fullName evidence="3">ABC transporter substrate-binding protein</fullName>
    </submittedName>
</protein>
<keyword evidence="1 2" id="KW-0732">Signal</keyword>
<dbReference type="InterPro" id="IPR018389">
    <property type="entry name" value="DctP_fam"/>
</dbReference>
<evidence type="ECO:0000313" key="3">
    <source>
        <dbReference type="EMBL" id="AVO43013.1"/>
    </source>
</evidence>
<dbReference type="PANTHER" id="PTHR33376:SF4">
    <property type="entry name" value="SIALIC ACID-BINDING PERIPLASMIC PROTEIN SIAP"/>
    <property type="match status" value="1"/>
</dbReference>
<accession>A0A2S0N4Z4</accession>
<dbReference type="KEGG" id="simp:C6571_02140"/>
<keyword evidence="4" id="KW-1185">Reference proteome</keyword>
<dbReference type="Gene3D" id="3.40.190.170">
    <property type="entry name" value="Bacterial extracellular solute-binding protein, family 7"/>
    <property type="match status" value="1"/>
</dbReference>
<evidence type="ECO:0000313" key="4">
    <source>
        <dbReference type="Proteomes" id="UP000239326"/>
    </source>
</evidence>
<organism evidence="3 4">
    <name type="scientific">Simplicispira suum</name>
    <dbReference type="NCBI Taxonomy" id="2109915"/>
    <lineage>
        <taxon>Bacteria</taxon>
        <taxon>Pseudomonadati</taxon>
        <taxon>Pseudomonadota</taxon>
        <taxon>Betaproteobacteria</taxon>
        <taxon>Burkholderiales</taxon>
        <taxon>Comamonadaceae</taxon>
        <taxon>Simplicispira</taxon>
    </lineage>
</organism>
<reference evidence="3 4" key="1">
    <citation type="submission" date="2018-03" db="EMBL/GenBank/DDBJ databases">
        <title>Genome sequencing of Simplicispira sp.</title>
        <authorList>
            <person name="Kim S.-J."/>
            <person name="Heo J."/>
            <person name="Kwon S.-W."/>
        </authorList>
    </citation>
    <scope>NUCLEOTIDE SEQUENCE [LARGE SCALE GENOMIC DNA]</scope>
    <source>
        <strain evidence="3 4">SC1-8</strain>
    </source>
</reference>
<name>A0A2S0N4Z4_9BURK</name>
<dbReference type="Pfam" id="PF03480">
    <property type="entry name" value="DctP"/>
    <property type="match status" value="1"/>
</dbReference>
<dbReference type="InterPro" id="IPR038404">
    <property type="entry name" value="TRAP_DctP_sf"/>
</dbReference>
<dbReference type="PANTHER" id="PTHR33376">
    <property type="match status" value="1"/>
</dbReference>
<sequence length="361" mass="38986">MASWLGRFAALLVFTALSVGPVWAQSAGASAPAPQSAPVYTLRVVGGLAGVAQFTRFEEPFWNHELARLSGGRYSATIVPFDRAGVPGADMLRLLELGVVPFGTFLLSLSGQVPQYGAADLVGLNPDMASLRSSVAVFRPYLERALREEHGIEALAIYVYPAQMLFCKQPIKHLADLRARRVRVSSAGQADFVAALDATPVHTAFSQIVARFEAGTIDCAITGTMSGNTLGLPRLTTHLYALPLNWGMAVFGANRTAWEALPEDLRSMLRRELPRLESAIWAESERDTAQGLACNSGASGCKDGTPGKMVIVPATAEDRRRTQEIFVKAVLPQWLQRCGPRCAEIWQQTIGPARGLAVTRP</sequence>
<evidence type="ECO:0000256" key="2">
    <source>
        <dbReference type="SAM" id="SignalP"/>
    </source>
</evidence>
<feature type="chain" id="PRO_5015595673" evidence="2">
    <location>
        <begin position="25"/>
        <end position="361"/>
    </location>
</feature>
<feature type="signal peptide" evidence="2">
    <location>
        <begin position="1"/>
        <end position="24"/>
    </location>
</feature>
<dbReference type="EMBL" id="CP027669">
    <property type="protein sequence ID" value="AVO43013.1"/>
    <property type="molecule type" value="Genomic_DNA"/>
</dbReference>
<dbReference type="CDD" id="cd13602">
    <property type="entry name" value="PBP2_TRAP_BpDctp6_7"/>
    <property type="match status" value="1"/>
</dbReference>
<dbReference type="NCBIfam" id="NF037995">
    <property type="entry name" value="TRAP_S1"/>
    <property type="match status" value="1"/>
</dbReference>
<evidence type="ECO:0000256" key="1">
    <source>
        <dbReference type="ARBA" id="ARBA00022729"/>
    </source>
</evidence>